<evidence type="ECO:0000313" key="3">
    <source>
        <dbReference type="Proteomes" id="UP000023152"/>
    </source>
</evidence>
<proteinExistence type="predicted"/>
<gene>
    <name evidence="2" type="ORF">RFI_24782</name>
</gene>
<dbReference type="AlphaFoldDB" id="X6MFC4"/>
<keyword evidence="3" id="KW-1185">Reference proteome</keyword>
<accession>X6MFC4</accession>
<evidence type="ECO:0000256" key="1">
    <source>
        <dbReference type="SAM" id="Phobius"/>
    </source>
</evidence>
<keyword evidence="1" id="KW-0472">Membrane</keyword>
<comment type="caution">
    <text evidence="2">The sequence shown here is derived from an EMBL/GenBank/DDBJ whole genome shotgun (WGS) entry which is preliminary data.</text>
</comment>
<name>X6MFC4_RETFI</name>
<reference evidence="2 3" key="1">
    <citation type="journal article" date="2013" name="Curr. Biol.">
        <title>The Genome of the Foraminiferan Reticulomyxa filosa.</title>
        <authorList>
            <person name="Glockner G."/>
            <person name="Hulsmann N."/>
            <person name="Schleicher M."/>
            <person name="Noegel A.A."/>
            <person name="Eichinger L."/>
            <person name="Gallinger C."/>
            <person name="Pawlowski J."/>
            <person name="Sierra R."/>
            <person name="Euteneuer U."/>
            <person name="Pillet L."/>
            <person name="Moustafa A."/>
            <person name="Platzer M."/>
            <person name="Groth M."/>
            <person name="Szafranski K."/>
            <person name="Schliwa M."/>
        </authorList>
    </citation>
    <scope>NUCLEOTIDE SEQUENCE [LARGE SCALE GENOMIC DNA]</scope>
</reference>
<dbReference type="EMBL" id="ASPP01021262">
    <property type="protein sequence ID" value="ETO12594.1"/>
    <property type="molecule type" value="Genomic_DNA"/>
</dbReference>
<organism evidence="2 3">
    <name type="scientific">Reticulomyxa filosa</name>
    <dbReference type="NCBI Taxonomy" id="46433"/>
    <lineage>
        <taxon>Eukaryota</taxon>
        <taxon>Sar</taxon>
        <taxon>Rhizaria</taxon>
        <taxon>Retaria</taxon>
        <taxon>Foraminifera</taxon>
        <taxon>Monothalamids</taxon>
        <taxon>Reticulomyxidae</taxon>
        <taxon>Reticulomyxa</taxon>
    </lineage>
</organism>
<sequence length="317" mass="37651">MNKESFLLLKFFKHPSSHVKLEKFDLAKSQKHVYTWNKNPRRAKLYENLNRPVDLNQLLQNNLHKNKEDINENVEDAPSSIVTDLKRLQQQLQVVLEQDFSQEPIFEYTNIPIKKFDNFLIRTNGDIVAIFQTMSNDDTIQITLGHMTNDRVFARKNYSRRKRELEHVLLQHSSKLAEFIAIFIFWFILFVELHKANFYDRIKVIFVTNIYCYAPIVSYNIQTIICHCCTSYFSLFNFFIKKRFSKNNWDLLLFGSIQRNFISLKKINCQILQQVGKNNDEHLTFISFVLFSYISTQRLEGGKKKIENQKMKINGNL</sequence>
<feature type="transmembrane region" description="Helical" evidence="1">
    <location>
        <begin position="176"/>
        <end position="196"/>
    </location>
</feature>
<keyword evidence="1" id="KW-0812">Transmembrane</keyword>
<evidence type="ECO:0000313" key="2">
    <source>
        <dbReference type="EMBL" id="ETO12594.1"/>
    </source>
</evidence>
<protein>
    <recommendedName>
        <fullName evidence="4">Transmembrane protein</fullName>
    </recommendedName>
</protein>
<evidence type="ECO:0008006" key="4">
    <source>
        <dbReference type="Google" id="ProtNLM"/>
    </source>
</evidence>
<feature type="transmembrane region" description="Helical" evidence="1">
    <location>
        <begin position="216"/>
        <end position="240"/>
    </location>
</feature>
<keyword evidence="1" id="KW-1133">Transmembrane helix</keyword>
<dbReference type="Proteomes" id="UP000023152">
    <property type="component" value="Unassembled WGS sequence"/>
</dbReference>